<evidence type="ECO:0008006" key="3">
    <source>
        <dbReference type="Google" id="ProtNLM"/>
    </source>
</evidence>
<comment type="caution">
    <text evidence="1">The sequence shown here is derived from an EMBL/GenBank/DDBJ whole genome shotgun (WGS) entry which is preliminary data.</text>
</comment>
<gene>
    <name evidence="1" type="ORF">KOR34_48480</name>
</gene>
<dbReference type="InterPro" id="IPR032675">
    <property type="entry name" value="LRR_dom_sf"/>
</dbReference>
<dbReference type="OrthoDB" id="288906at2"/>
<protein>
    <recommendedName>
        <fullName evidence="3">Leucine Rich repeats (2 copies)</fullName>
    </recommendedName>
</protein>
<dbReference type="SUPFAM" id="SSF52047">
    <property type="entry name" value="RNI-like"/>
    <property type="match status" value="1"/>
</dbReference>
<evidence type="ECO:0000313" key="2">
    <source>
        <dbReference type="Proteomes" id="UP000316714"/>
    </source>
</evidence>
<sequence length="197" mass="22727">MRGVPRLRRLLRIRLRSLLLLMAAASLLLFYPMKAARDRAQALRTIQELGGDVLFEERSPTDRPVPRWLTDWLGQDYFRRARWIDLLGENFDDENIDLIRHFPEARVFCSYHSRITDAGMRRLGSMRNLQEVYLGNLSITDKGLDSLTRLRKLTKVQVDACSLDVTNAGKEALVDALPQLKPKRDYIARSGSIYLPN</sequence>
<name>A0A5C5UXF0_9BACT</name>
<dbReference type="EMBL" id="SIHJ01000005">
    <property type="protein sequence ID" value="TWT30290.1"/>
    <property type="molecule type" value="Genomic_DNA"/>
</dbReference>
<reference evidence="1 2" key="1">
    <citation type="submission" date="2019-02" db="EMBL/GenBank/DDBJ databases">
        <title>Deep-cultivation of Planctomycetes and their phenomic and genomic characterization uncovers novel biology.</title>
        <authorList>
            <person name="Wiegand S."/>
            <person name="Jogler M."/>
            <person name="Boedeker C."/>
            <person name="Pinto D."/>
            <person name="Vollmers J."/>
            <person name="Rivas-Marin E."/>
            <person name="Kohn T."/>
            <person name="Peeters S.H."/>
            <person name="Heuer A."/>
            <person name="Rast P."/>
            <person name="Oberbeckmann S."/>
            <person name="Bunk B."/>
            <person name="Jeske O."/>
            <person name="Meyerdierks A."/>
            <person name="Storesund J.E."/>
            <person name="Kallscheuer N."/>
            <person name="Luecker S."/>
            <person name="Lage O.M."/>
            <person name="Pohl T."/>
            <person name="Merkel B.J."/>
            <person name="Hornburger P."/>
            <person name="Mueller R.-W."/>
            <person name="Bruemmer F."/>
            <person name="Labrenz M."/>
            <person name="Spormann A.M."/>
            <person name="Op Den Camp H."/>
            <person name="Overmann J."/>
            <person name="Amann R."/>
            <person name="Jetten M.S.M."/>
            <person name="Mascher T."/>
            <person name="Medema M.H."/>
            <person name="Devos D.P."/>
            <person name="Kaster A.-K."/>
            <person name="Ovreas L."/>
            <person name="Rohde M."/>
            <person name="Galperin M.Y."/>
            <person name="Jogler C."/>
        </authorList>
    </citation>
    <scope>NUCLEOTIDE SEQUENCE [LARGE SCALE GENOMIC DNA]</scope>
    <source>
        <strain evidence="1 2">KOR34</strain>
    </source>
</reference>
<dbReference type="Proteomes" id="UP000316714">
    <property type="component" value="Unassembled WGS sequence"/>
</dbReference>
<proteinExistence type="predicted"/>
<dbReference type="Gene3D" id="3.80.10.10">
    <property type="entry name" value="Ribonuclease Inhibitor"/>
    <property type="match status" value="1"/>
</dbReference>
<dbReference type="AlphaFoldDB" id="A0A5C5UXF0"/>
<evidence type="ECO:0000313" key="1">
    <source>
        <dbReference type="EMBL" id="TWT30290.1"/>
    </source>
</evidence>
<keyword evidence="2" id="KW-1185">Reference proteome</keyword>
<organism evidence="1 2">
    <name type="scientific">Posidoniimonas corsicana</name>
    <dbReference type="NCBI Taxonomy" id="1938618"/>
    <lineage>
        <taxon>Bacteria</taxon>
        <taxon>Pseudomonadati</taxon>
        <taxon>Planctomycetota</taxon>
        <taxon>Planctomycetia</taxon>
        <taxon>Pirellulales</taxon>
        <taxon>Lacipirellulaceae</taxon>
        <taxon>Posidoniimonas</taxon>
    </lineage>
</organism>
<accession>A0A5C5UXF0</accession>
<dbReference type="RefSeq" id="WP_146568651.1">
    <property type="nucleotide sequence ID" value="NZ_SIHJ01000005.1"/>
</dbReference>